<protein>
    <recommendedName>
        <fullName evidence="1">Hydantoinase B/oxoprolinase domain-containing protein</fullName>
    </recommendedName>
</protein>
<dbReference type="InterPro" id="IPR003692">
    <property type="entry name" value="Hydantoinase_B"/>
</dbReference>
<evidence type="ECO:0000259" key="1">
    <source>
        <dbReference type="Pfam" id="PF02538"/>
    </source>
</evidence>
<evidence type="ECO:0000313" key="3">
    <source>
        <dbReference type="Proteomes" id="UP001642483"/>
    </source>
</evidence>
<reference evidence="2 3" key="1">
    <citation type="submission" date="2024-02" db="EMBL/GenBank/DDBJ databases">
        <authorList>
            <person name="Daric V."/>
            <person name="Darras S."/>
        </authorList>
    </citation>
    <scope>NUCLEOTIDE SEQUENCE [LARGE SCALE GENOMIC DNA]</scope>
</reference>
<dbReference type="EMBL" id="CAWYQH010000104">
    <property type="protein sequence ID" value="CAK8687559.1"/>
    <property type="molecule type" value="Genomic_DNA"/>
</dbReference>
<accession>A0ABP0G9T0</accession>
<evidence type="ECO:0000313" key="2">
    <source>
        <dbReference type="EMBL" id="CAK8687559.1"/>
    </source>
</evidence>
<gene>
    <name evidence="2" type="ORF">CVLEPA_LOCUS19627</name>
</gene>
<feature type="domain" description="Hydantoinase B/oxoprolinase" evidence="1">
    <location>
        <begin position="32"/>
        <end position="71"/>
    </location>
</feature>
<keyword evidence="3" id="KW-1185">Reference proteome</keyword>
<comment type="caution">
    <text evidence="2">The sequence shown here is derived from an EMBL/GenBank/DDBJ whole genome shotgun (WGS) entry which is preliminary data.</text>
</comment>
<organism evidence="2 3">
    <name type="scientific">Clavelina lepadiformis</name>
    <name type="common">Light-bulb sea squirt</name>
    <name type="synonym">Ascidia lepadiformis</name>
    <dbReference type="NCBI Taxonomy" id="159417"/>
    <lineage>
        <taxon>Eukaryota</taxon>
        <taxon>Metazoa</taxon>
        <taxon>Chordata</taxon>
        <taxon>Tunicata</taxon>
        <taxon>Ascidiacea</taxon>
        <taxon>Aplousobranchia</taxon>
        <taxon>Clavelinidae</taxon>
        <taxon>Clavelina</taxon>
    </lineage>
</organism>
<dbReference type="Proteomes" id="UP001642483">
    <property type="component" value="Unassembled WGS sequence"/>
</dbReference>
<dbReference type="Pfam" id="PF02538">
    <property type="entry name" value="Hydantoinase_B"/>
    <property type="match status" value="1"/>
</dbReference>
<sequence>MSGLKKILFRKNLTLSVLSERRVFQPYGADVAMQDAVQYQMRTLKINEGDCILSHHPYAGEVHLPHLTVIM</sequence>
<name>A0ABP0G9T0_CLALP</name>
<proteinExistence type="predicted"/>